<name>A0ABR7CLX4_9BACT</name>
<evidence type="ECO:0000313" key="3">
    <source>
        <dbReference type="Proteomes" id="UP000636891"/>
    </source>
</evidence>
<dbReference type="EMBL" id="JACOOK010000003">
    <property type="protein sequence ID" value="MBC5616648.1"/>
    <property type="molecule type" value="Genomic_DNA"/>
</dbReference>
<reference evidence="2 3" key="1">
    <citation type="submission" date="2020-08" db="EMBL/GenBank/DDBJ databases">
        <title>Genome public.</title>
        <authorList>
            <person name="Liu C."/>
            <person name="Sun Q."/>
        </authorList>
    </citation>
    <scope>NUCLEOTIDE SEQUENCE [LARGE SCALE GENOMIC DNA]</scope>
    <source>
        <strain evidence="2 3">New-7</strain>
    </source>
</reference>
<sequence>MGVSDRILLSRRYPLYLETGLYLSNKGVKPDIAYEDVPGTSQIRPRVALMYLQLPVMIAYHFRLGRATALQPFVGGYHSVGISCKQKEGYSGRITGTATTDSAKRKTTRPPGFRENARRNTKNPLRIPEGIFTIARRRHRTAPAAAIYL</sequence>
<comment type="caution">
    <text evidence="2">The sequence shown here is derived from an EMBL/GenBank/DDBJ whole genome shotgun (WGS) entry which is preliminary data.</text>
</comment>
<evidence type="ECO:0008006" key="4">
    <source>
        <dbReference type="Google" id="ProtNLM"/>
    </source>
</evidence>
<keyword evidence="3" id="KW-1185">Reference proteome</keyword>
<dbReference type="Proteomes" id="UP000636891">
    <property type="component" value="Unassembled WGS sequence"/>
</dbReference>
<feature type="region of interest" description="Disordered" evidence="1">
    <location>
        <begin position="93"/>
        <end position="121"/>
    </location>
</feature>
<gene>
    <name evidence="2" type="ORF">H8S08_06390</name>
</gene>
<protein>
    <recommendedName>
        <fullName evidence="4">Outer membrane protein beta-barrel domain-containing protein</fullName>
    </recommendedName>
</protein>
<evidence type="ECO:0000256" key="1">
    <source>
        <dbReference type="SAM" id="MobiDB-lite"/>
    </source>
</evidence>
<dbReference type="RefSeq" id="WP_182424204.1">
    <property type="nucleotide sequence ID" value="NZ_JACOOK010000003.1"/>
</dbReference>
<proteinExistence type="predicted"/>
<organism evidence="2 3">
    <name type="scientific">Alistipes hominis</name>
    <dbReference type="NCBI Taxonomy" id="2763015"/>
    <lineage>
        <taxon>Bacteria</taxon>
        <taxon>Pseudomonadati</taxon>
        <taxon>Bacteroidota</taxon>
        <taxon>Bacteroidia</taxon>
        <taxon>Bacteroidales</taxon>
        <taxon>Rikenellaceae</taxon>
        <taxon>Alistipes</taxon>
    </lineage>
</organism>
<accession>A0ABR7CLX4</accession>
<evidence type="ECO:0000313" key="2">
    <source>
        <dbReference type="EMBL" id="MBC5616648.1"/>
    </source>
</evidence>